<feature type="signal peptide" evidence="1">
    <location>
        <begin position="1"/>
        <end position="20"/>
    </location>
</feature>
<evidence type="ECO:0008006" key="4">
    <source>
        <dbReference type="Google" id="ProtNLM"/>
    </source>
</evidence>
<proteinExistence type="predicted"/>
<protein>
    <recommendedName>
        <fullName evidence="4">DUF4377 domain-containing protein</fullName>
    </recommendedName>
</protein>
<gene>
    <name evidence="2" type="ORF">WFZ85_04805</name>
</gene>
<dbReference type="RefSeq" id="WP_342695146.1">
    <property type="nucleotide sequence ID" value="NZ_JBCGDO010000004.1"/>
</dbReference>
<name>A0ABU9N2G9_9FLAO</name>
<evidence type="ECO:0000256" key="1">
    <source>
        <dbReference type="SAM" id="SignalP"/>
    </source>
</evidence>
<keyword evidence="1" id="KW-0732">Signal</keyword>
<evidence type="ECO:0000313" key="2">
    <source>
        <dbReference type="EMBL" id="MEM0541922.1"/>
    </source>
</evidence>
<sequence length="146" mass="16798">MKKLFFGVIATIVLSLNVSAQESENRGTTRWPFGCRVWTVGINVGVFSMTSEVTLCCAPSPLYGGAYCFEVKSKQRSVPDTVYQFVMIDEIENKLGKKIEESKLEVYNERSIETEDGVYTLKRDFYPIQVNEEKNRFIQLKFEKNK</sequence>
<evidence type="ECO:0000313" key="3">
    <source>
        <dbReference type="Proteomes" id="UP001460072"/>
    </source>
</evidence>
<organism evidence="2 3">
    <name type="scientific">Flavobacterium aureirubrum</name>
    <dbReference type="NCBI Taxonomy" id="3133147"/>
    <lineage>
        <taxon>Bacteria</taxon>
        <taxon>Pseudomonadati</taxon>
        <taxon>Bacteroidota</taxon>
        <taxon>Flavobacteriia</taxon>
        <taxon>Flavobacteriales</taxon>
        <taxon>Flavobacteriaceae</taxon>
        <taxon>Flavobacterium</taxon>
    </lineage>
</organism>
<keyword evidence="3" id="KW-1185">Reference proteome</keyword>
<reference evidence="2 3" key="1">
    <citation type="submission" date="2024-03" db="EMBL/GenBank/DDBJ databases">
        <title>Two novel species of the genus Flavobacterium exhibiting potentially degradation of complex polysaccharides.</title>
        <authorList>
            <person name="Lian X."/>
        </authorList>
    </citation>
    <scope>NUCLEOTIDE SEQUENCE [LARGE SCALE GENOMIC DNA]</scope>
    <source>
        <strain evidence="3">j3</strain>
    </source>
</reference>
<dbReference type="EMBL" id="JBCGDO010000004">
    <property type="protein sequence ID" value="MEM0541922.1"/>
    <property type="molecule type" value="Genomic_DNA"/>
</dbReference>
<comment type="caution">
    <text evidence="2">The sequence shown here is derived from an EMBL/GenBank/DDBJ whole genome shotgun (WGS) entry which is preliminary data.</text>
</comment>
<feature type="chain" id="PRO_5047300059" description="DUF4377 domain-containing protein" evidence="1">
    <location>
        <begin position="21"/>
        <end position="146"/>
    </location>
</feature>
<dbReference type="Proteomes" id="UP001460072">
    <property type="component" value="Unassembled WGS sequence"/>
</dbReference>
<accession>A0ABU9N2G9</accession>